<keyword evidence="2" id="KW-1185">Reference proteome</keyword>
<evidence type="ECO:0008006" key="3">
    <source>
        <dbReference type="Google" id="ProtNLM"/>
    </source>
</evidence>
<gene>
    <name evidence="1" type="ORF">RGB73_16825</name>
</gene>
<evidence type="ECO:0000313" key="2">
    <source>
        <dbReference type="Proteomes" id="UP001256827"/>
    </source>
</evidence>
<proteinExistence type="predicted"/>
<sequence length="126" mass="14907">MVKPISKLKAPSRMCQMQAGWSLFRIQNVEGDERMEYFCQTCQHVFETEAELCPHLSQFFTRLHGQKLWRIRFLHRYAYEFYSDSQLQELLSNRPLMVSEVLCVDQFDSRTFSGRNALGARVSIFD</sequence>
<dbReference type="RefSeq" id="WP_310763782.1">
    <property type="nucleotide sequence ID" value="NZ_CP134050.1"/>
</dbReference>
<accession>A0ABY9SX35</accession>
<evidence type="ECO:0000313" key="1">
    <source>
        <dbReference type="EMBL" id="WNC12398.1"/>
    </source>
</evidence>
<organism evidence="1 2">
    <name type="scientific">Brevibacillus brevis</name>
    <name type="common">Bacillus brevis</name>
    <dbReference type="NCBI Taxonomy" id="1393"/>
    <lineage>
        <taxon>Bacteria</taxon>
        <taxon>Bacillati</taxon>
        <taxon>Bacillota</taxon>
        <taxon>Bacilli</taxon>
        <taxon>Bacillales</taxon>
        <taxon>Paenibacillaceae</taxon>
        <taxon>Brevibacillus</taxon>
    </lineage>
</organism>
<reference evidence="1 2" key="1">
    <citation type="submission" date="2023-09" db="EMBL/GenBank/DDBJ databases">
        <title>Complete Genome and Methylome dissection of Bacillus brevis NEB573 original source of BbsI restriction endonuclease.</title>
        <authorList>
            <person name="Fomenkov A."/>
            <person name="Roberts R.D."/>
        </authorList>
    </citation>
    <scope>NUCLEOTIDE SEQUENCE [LARGE SCALE GENOMIC DNA]</scope>
    <source>
        <strain evidence="1 2">NEB573</strain>
    </source>
</reference>
<dbReference type="EMBL" id="CP134050">
    <property type="protein sequence ID" value="WNC12398.1"/>
    <property type="molecule type" value="Genomic_DNA"/>
</dbReference>
<name>A0ABY9SX35_BREBE</name>
<protein>
    <recommendedName>
        <fullName evidence="3">C2H2-type domain-containing protein</fullName>
    </recommendedName>
</protein>
<dbReference type="Proteomes" id="UP001256827">
    <property type="component" value="Chromosome"/>
</dbReference>